<accession>A0AAD7SDN6</accession>
<protein>
    <submittedName>
        <fullName evidence="2">Uncharacterized protein</fullName>
    </submittedName>
</protein>
<evidence type="ECO:0000313" key="2">
    <source>
        <dbReference type="EMBL" id="KAJ8400568.1"/>
    </source>
</evidence>
<sequence length="281" mass="31863">MYLDVRGFTWSSLADELYSHVSSVENREEEKPQCYITRSRDTRSPPRLGALSDGDSRLGWKLDHFDAEAPPLMGRRRDGLSASVPNERADRWPRTSQSNQEKVSERGSDFLVFWQLMNIKTMAQDLGDPGNLSLPPMGETCDRVDHVQAQVAWEEYTCAHLSVHTFQFICTHADTNRWGQKERKEKSESLQELLGNKQIRKDQSVKSILTAPARTVIKGQCRARRCNCYKVQICRLNTVGVFKRASFAGQTGTDSHLLPPTKLYSALMCLLKPKCLSEVPS</sequence>
<organism evidence="2 3">
    <name type="scientific">Aldrovandia affinis</name>
    <dbReference type="NCBI Taxonomy" id="143900"/>
    <lineage>
        <taxon>Eukaryota</taxon>
        <taxon>Metazoa</taxon>
        <taxon>Chordata</taxon>
        <taxon>Craniata</taxon>
        <taxon>Vertebrata</taxon>
        <taxon>Euteleostomi</taxon>
        <taxon>Actinopterygii</taxon>
        <taxon>Neopterygii</taxon>
        <taxon>Teleostei</taxon>
        <taxon>Notacanthiformes</taxon>
        <taxon>Halosauridae</taxon>
        <taxon>Aldrovandia</taxon>
    </lineage>
</organism>
<comment type="caution">
    <text evidence="2">The sequence shown here is derived from an EMBL/GenBank/DDBJ whole genome shotgun (WGS) entry which is preliminary data.</text>
</comment>
<feature type="compositionally biased region" description="Basic and acidic residues" evidence="1">
    <location>
        <begin position="29"/>
        <end position="44"/>
    </location>
</feature>
<evidence type="ECO:0000313" key="3">
    <source>
        <dbReference type="Proteomes" id="UP001221898"/>
    </source>
</evidence>
<gene>
    <name evidence="2" type="ORF">AAFF_G00393370</name>
</gene>
<reference evidence="2" key="1">
    <citation type="journal article" date="2023" name="Science">
        <title>Genome structures resolve the early diversification of teleost fishes.</title>
        <authorList>
            <person name="Parey E."/>
            <person name="Louis A."/>
            <person name="Montfort J."/>
            <person name="Bouchez O."/>
            <person name="Roques C."/>
            <person name="Iampietro C."/>
            <person name="Lluch J."/>
            <person name="Castinel A."/>
            <person name="Donnadieu C."/>
            <person name="Desvignes T."/>
            <person name="Floi Bucao C."/>
            <person name="Jouanno E."/>
            <person name="Wen M."/>
            <person name="Mejri S."/>
            <person name="Dirks R."/>
            <person name="Jansen H."/>
            <person name="Henkel C."/>
            <person name="Chen W.J."/>
            <person name="Zahm M."/>
            <person name="Cabau C."/>
            <person name="Klopp C."/>
            <person name="Thompson A.W."/>
            <person name="Robinson-Rechavi M."/>
            <person name="Braasch I."/>
            <person name="Lecointre G."/>
            <person name="Bobe J."/>
            <person name="Postlethwait J.H."/>
            <person name="Berthelot C."/>
            <person name="Roest Crollius H."/>
            <person name="Guiguen Y."/>
        </authorList>
    </citation>
    <scope>NUCLEOTIDE SEQUENCE</scope>
    <source>
        <strain evidence="2">NC1722</strain>
    </source>
</reference>
<name>A0AAD7SDN6_9TELE</name>
<dbReference type="AlphaFoldDB" id="A0AAD7SDN6"/>
<proteinExistence type="predicted"/>
<evidence type="ECO:0000256" key="1">
    <source>
        <dbReference type="SAM" id="MobiDB-lite"/>
    </source>
</evidence>
<keyword evidence="3" id="KW-1185">Reference proteome</keyword>
<feature type="region of interest" description="Disordered" evidence="1">
    <location>
        <begin position="71"/>
        <end position="103"/>
    </location>
</feature>
<feature type="region of interest" description="Disordered" evidence="1">
    <location>
        <begin position="29"/>
        <end position="53"/>
    </location>
</feature>
<dbReference type="EMBL" id="JAINUG010000075">
    <property type="protein sequence ID" value="KAJ8400568.1"/>
    <property type="molecule type" value="Genomic_DNA"/>
</dbReference>
<dbReference type="Proteomes" id="UP001221898">
    <property type="component" value="Unassembled WGS sequence"/>
</dbReference>